<dbReference type="Gene3D" id="1.20.1280.50">
    <property type="match status" value="1"/>
</dbReference>
<dbReference type="InterPro" id="IPR050796">
    <property type="entry name" value="SCF_F-box_component"/>
</dbReference>
<dbReference type="InterPro" id="IPR006527">
    <property type="entry name" value="F-box-assoc_dom_typ1"/>
</dbReference>
<dbReference type="InterPro" id="IPR017451">
    <property type="entry name" value="F-box-assoc_interact_dom"/>
</dbReference>
<name>A0A164XGS0_DAUCS</name>
<dbReference type="Pfam" id="PF00646">
    <property type="entry name" value="F-box"/>
    <property type="match status" value="1"/>
</dbReference>
<organism evidence="1 2">
    <name type="scientific">Daucus carota subsp. sativus</name>
    <name type="common">Carrot</name>
    <dbReference type="NCBI Taxonomy" id="79200"/>
    <lineage>
        <taxon>Eukaryota</taxon>
        <taxon>Viridiplantae</taxon>
        <taxon>Streptophyta</taxon>
        <taxon>Embryophyta</taxon>
        <taxon>Tracheophyta</taxon>
        <taxon>Spermatophyta</taxon>
        <taxon>Magnoliopsida</taxon>
        <taxon>eudicotyledons</taxon>
        <taxon>Gunneridae</taxon>
        <taxon>Pentapetalae</taxon>
        <taxon>asterids</taxon>
        <taxon>campanulids</taxon>
        <taxon>Apiales</taxon>
        <taxon>Apiaceae</taxon>
        <taxon>Apioideae</taxon>
        <taxon>Scandiceae</taxon>
        <taxon>Daucinae</taxon>
        <taxon>Daucus</taxon>
        <taxon>Daucus sect. Daucus</taxon>
    </lineage>
</organism>
<dbReference type="SMART" id="SM00256">
    <property type="entry name" value="FBOX"/>
    <property type="match status" value="1"/>
</dbReference>
<reference evidence="1" key="1">
    <citation type="journal article" date="2016" name="Nat. Genet.">
        <title>A high-quality carrot genome assembly provides new insights into carotenoid accumulation and asterid genome evolution.</title>
        <authorList>
            <person name="Iorizzo M."/>
            <person name="Ellison S."/>
            <person name="Senalik D."/>
            <person name="Zeng P."/>
            <person name="Satapoomin P."/>
            <person name="Huang J."/>
            <person name="Bowman M."/>
            <person name="Iovene M."/>
            <person name="Sanseverino W."/>
            <person name="Cavagnaro P."/>
            <person name="Yildiz M."/>
            <person name="Macko-Podgorni A."/>
            <person name="Moranska E."/>
            <person name="Grzebelus E."/>
            <person name="Grzebelus D."/>
            <person name="Ashrafi H."/>
            <person name="Zheng Z."/>
            <person name="Cheng S."/>
            <person name="Spooner D."/>
            <person name="Van Deynze A."/>
            <person name="Simon P."/>
        </authorList>
    </citation>
    <scope>NUCLEOTIDE SEQUENCE</scope>
    <source>
        <tissue evidence="1">Leaf</tissue>
    </source>
</reference>
<keyword evidence="2" id="KW-1185">Reference proteome</keyword>
<dbReference type="Pfam" id="PF07734">
    <property type="entry name" value="FBA_1"/>
    <property type="match status" value="1"/>
</dbReference>
<proteinExistence type="predicted"/>
<sequence length="379" mass="43217">MASSIESLPPGIFADILSRTPIKTIVYSKCVCKKWRSLLSERYFVDLHLSRSHTCLVVQQEGSLPRCNMFKLGELEDKLDRFDIYHDPVMKVKFKLGFRCSVVHLSGTVNGLICVWHYSGTDETYICNPVTREYALLPERKSIRKPLPAVSYGFGVIAARNQYKVVRFYQGGYPSSQNLYKSDCEVYTLGTGTWRSLGKLPFALGGCQNGVFYNGNLHWLAHDQNHITSDIVCTFDLEKEFSELSASAPLVDENGSFTYRSLGVLGDCLCICDNTSESEFVIWVRQDYGLKACWVKEIVINNDFHRPLYKTVHVLTVLRDGSILMVAHNGHMFTYHHGNKTLQQLDLSWTSDFSICNVMVYVPSFIRLRSFMSERVLIF</sequence>
<dbReference type="OrthoDB" id="894159at2759"/>
<gene>
    <name evidence="1" type="ORF">DCAR_0518757</name>
</gene>
<dbReference type="Gene3D" id="2.120.10.80">
    <property type="entry name" value="Kelch-type beta propeller"/>
    <property type="match status" value="1"/>
</dbReference>
<dbReference type="PROSITE" id="PS50181">
    <property type="entry name" value="FBOX"/>
    <property type="match status" value="1"/>
</dbReference>
<dbReference type="NCBIfam" id="TIGR01640">
    <property type="entry name" value="F_box_assoc_1"/>
    <property type="match status" value="1"/>
</dbReference>
<accession>A0A164XGS0</accession>
<dbReference type="SUPFAM" id="SSF117281">
    <property type="entry name" value="Kelch motif"/>
    <property type="match status" value="1"/>
</dbReference>
<dbReference type="EMBL" id="CP093347">
    <property type="protein sequence ID" value="WOG99409.1"/>
    <property type="molecule type" value="Genomic_DNA"/>
</dbReference>
<protein>
    <submittedName>
        <fullName evidence="1">Uncharacterized protein</fullName>
    </submittedName>
</protein>
<reference evidence="1" key="2">
    <citation type="submission" date="2022-03" db="EMBL/GenBank/DDBJ databases">
        <title>Draft title - Genomic analysis of global carrot germplasm unveils the trajectory of domestication and the origin of high carotenoid orange carrot.</title>
        <authorList>
            <person name="Iorizzo M."/>
            <person name="Ellison S."/>
            <person name="Senalik D."/>
            <person name="Macko-Podgorni A."/>
            <person name="Grzebelus D."/>
            <person name="Bostan H."/>
            <person name="Rolling W."/>
            <person name="Curaba J."/>
            <person name="Simon P."/>
        </authorList>
    </citation>
    <scope>NUCLEOTIDE SEQUENCE</scope>
    <source>
        <tissue evidence="1">Leaf</tissue>
    </source>
</reference>
<dbReference type="Proteomes" id="UP000077755">
    <property type="component" value="Chromosome 5"/>
</dbReference>
<dbReference type="KEGG" id="dcr:108222788"/>
<dbReference type="InterPro" id="IPR036047">
    <property type="entry name" value="F-box-like_dom_sf"/>
</dbReference>
<evidence type="ECO:0000313" key="2">
    <source>
        <dbReference type="Proteomes" id="UP000077755"/>
    </source>
</evidence>
<dbReference type="InterPro" id="IPR001810">
    <property type="entry name" value="F-box_dom"/>
</dbReference>
<dbReference type="PANTHER" id="PTHR31672:SF13">
    <property type="entry name" value="F-BOX PROTEIN CPR30-LIKE"/>
    <property type="match status" value="1"/>
</dbReference>
<dbReference type="OMA" id="WLEMVKP"/>
<dbReference type="AlphaFoldDB" id="A0A164XGS0"/>
<dbReference type="SUPFAM" id="SSF81383">
    <property type="entry name" value="F-box domain"/>
    <property type="match status" value="1"/>
</dbReference>
<dbReference type="Gramene" id="KZM93157">
    <property type="protein sequence ID" value="KZM93157"/>
    <property type="gene ID" value="DCAR_016402"/>
</dbReference>
<dbReference type="PANTHER" id="PTHR31672">
    <property type="entry name" value="BNACNNG10540D PROTEIN"/>
    <property type="match status" value="1"/>
</dbReference>
<dbReference type="InterPro" id="IPR015915">
    <property type="entry name" value="Kelch-typ_b-propeller"/>
</dbReference>
<evidence type="ECO:0000313" key="1">
    <source>
        <dbReference type="EMBL" id="WOG99409.1"/>
    </source>
</evidence>